<keyword evidence="1" id="KW-0418">Kinase</keyword>
<sequence length="113" mass="11914">MALALIQDGFTLVADDCVVLDGAVATAPETIRGHLEVRGVGILAMQVVENVPVRLSVLLGARGERLPALERDVVTGSVLLRLKGDDLGDMWRVKAAFGACQGDYEWVVGAGKA</sequence>
<evidence type="ECO:0000313" key="1">
    <source>
        <dbReference type="EMBL" id="GBR43302.1"/>
    </source>
</evidence>
<name>A0ABQ0QFR6_9PROT</name>
<dbReference type="InterPro" id="IPR027417">
    <property type="entry name" value="P-loop_NTPase"/>
</dbReference>
<reference evidence="1" key="1">
    <citation type="submission" date="2013-04" db="EMBL/GenBank/DDBJ databases">
        <title>The genome sequencing project of 58 acetic acid bacteria.</title>
        <authorList>
            <person name="Okamoto-Kainuma A."/>
            <person name="Ishikawa M."/>
            <person name="Umino S."/>
            <person name="Koizumi Y."/>
            <person name="Shiwa Y."/>
            <person name="Yoshikawa H."/>
            <person name="Matsutani M."/>
            <person name="Matsushita K."/>
        </authorList>
    </citation>
    <scope>NUCLEOTIDE SEQUENCE</scope>
    <source>
        <strain evidence="1">NBRC 106556</strain>
    </source>
</reference>
<dbReference type="Proteomes" id="UP001062443">
    <property type="component" value="Unassembled WGS sequence"/>
</dbReference>
<keyword evidence="1" id="KW-0808">Transferase</keyword>
<comment type="caution">
    <text evidence="1">The sequence shown here is derived from an EMBL/GenBank/DDBJ whole genome shotgun (WGS) entry which is preliminary data.</text>
</comment>
<evidence type="ECO:0000313" key="2">
    <source>
        <dbReference type="Proteomes" id="UP001062443"/>
    </source>
</evidence>
<proteinExistence type="predicted"/>
<gene>
    <name evidence="1" type="ORF">AA106556_0044</name>
</gene>
<dbReference type="Gene3D" id="3.40.50.300">
    <property type="entry name" value="P-loop containing nucleotide triphosphate hydrolases"/>
    <property type="match status" value="1"/>
</dbReference>
<accession>A0ABQ0QFR6</accession>
<dbReference type="GO" id="GO:0016301">
    <property type="term" value="F:kinase activity"/>
    <property type="evidence" value="ECO:0007669"/>
    <property type="project" value="UniProtKB-KW"/>
</dbReference>
<protein>
    <submittedName>
        <fullName evidence="1">HPr kinase</fullName>
    </submittedName>
</protein>
<organism evidence="1 2">
    <name type="scientific">Neokomagataea tanensis NBRC 106556</name>
    <dbReference type="NCBI Taxonomy" id="1223519"/>
    <lineage>
        <taxon>Bacteria</taxon>
        <taxon>Pseudomonadati</taxon>
        <taxon>Pseudomonadota</taxon>
        <taxon>Alphaproteobacteria</taxon>
        <taxon>Acetobacterales</taxon>
        <taxon>Acetobacteraceae</taxon>
        <taxon>Neokomagataea</taxon>
    </lineage>
</organism>
<dbReference type="EMBL" id="BAQB01000001">
    <property type="protein sequence ID" value="GBR43302.1"/>
    <property type="molecule type" value="Genomic_DNA"/>
</dbReference>
<keyword evidence="2" id="KW-1185">Reference proteome</keyword>